<keyword evidence="2" id="KW-0732">Signal</keyword>
<feature type="compositionally biased region" description="Gly residues" evidence="1">
    <location>
        <begin position="250"/>
        <end position="260"/>
    </location>
</feature>
<dbReference type="EMBL" id="FTOQ01000018">
    <property type="protein sequence ID" value="SIT12620.1"/>
    <property type="molecule type" value="Genomic_DNA"/>
</dbReference>
<feature type="signal peptide" evidence="2">
    <location>
        <begin position="1"/>
        <end position="27"/>
    </location>
</feature>
<dbReference type="Pfam" id="PF06707">
    <property type="entry name" value="DUF1194"/>
    <property type="match status" value="1"/>
</dbReference>
<sequence>MVRAALRTGLVAVLLAGWLAGGAAAQAASCRLALVLALDVSSSVDEREYILQRDGAAAALGDPDIRRAILSGPGHVALAVYEWSGRRQNALVLDWTALRSDADIDRAIATLRGFPRSQTRFPTAMGYALGYGATLLAKGPQCARRVIDVSGDGITNDGFGPDLAYKHFPFQGVTVNGLAILGADPMVADYYEFNVMHGPNAFVELSEGYEGYRRAMTRKLFREISNMVVGDLAPLPAPVSSSPAQAAGTDGPGRNAGDGAAGATPPG</sequence>
<dbReference type="InterPro" id="IPR010607">
    <property type="entry name" value="DUF1194"/>
</dbReference>
<dbReference type="Proteomes" id="UP000186684">
    <property type="component" value="Unassembled WGS sequence"/>
</dbReference>
<evidence type="ECO:0000256" key="2">
    <source>
        <dbReference type="SAM" id="SignalP"/>
    </source>
</evidence>
<dbReference type="AlphaFoldDB" id="A0A1N7PQ16"/>
<proteinExistence type="predicted"/>
<name>A0A1N7PQ16_9RHOB</name>
<protein>
    <recommendedName>
        <fullName evidence="5">VWFA domain-containing protein</fullName>
    </recommendedName>
</protein>
<organism evidence="3 4">
    <name type="scientific">Roseivivax lentus</name>
    <dbReference type="NCBI Taxonomy" id="633194"/>
    <lineage>
        <taxon>Bacteria</taxon>
        <taxon>Pseudomonadati</taxon>
        <taxon>Pseudomonadota</taxon>
        <taxon>Alphaproteobacteria</taxon>
        <taxon>Rhodobacterales</taxon>
        <taxon>Roseobacteraceae</taxon>
        <taxon>Roseivivax</taxon>
    </lineage>
</organism>
<gene>
    <name evidence="3" type="ORF">SAMN05421759_11854</name>
</gene>
<evidence type="ECO:0000256" key="1">
    <source>
        <dbReference type="SAM" id="MobiDB-lite"/>
    </source>
</evidence>
<dbReference type="SUPFAM" id="SSF53300">
    <property type="entry name" value="vWA-like"/>
    <property type="match status" value="1"/>
</dbReference>
<dbReference type="Gene3D" id="3.40.50.410">
    <property type="entry name" value="von Willebrand factor, type A domain"/>
    <property type="match status" value="1"/>
</dbReference>
<dbReference type="STRING" id="633194.SAMN05421759_11854"/>
<evidence type="ECO:0008006" key="5">
    <source>
        <dbReference type="Google" id="ProtNLM"/>
    </source>
</evidence>
<dbReference type="InterPro" id="IPR036465">
    <property type="entry name" value="vWFA_dom_sf"/>
</dbReference>
<accession>A0A1N7PQ16</accession>
<reference evidence="4" key="1">
    <citation type="submission" date="2017-01" db="EMBL/GenBank/DDBJ databases">
        <authorList>
            <person name="Varghese N."/>
            <person name="Submissions S."/>
        </authorList>
    </citation>
    <scope>NUCLEOTIDE SEQUENCE [LARGE SCALE GENOMIC DNA]</scope>
    <source>
        <strain evidence="4">DSM 29430</strain>
    </source>
</reference>
<keyword evidence="4" id="KW-1185">Reference proteome</keyword>
<feature type="region of interest" description="Disordered" evidence="1">
    <location>
        <begin position="239"/>
        <end position="267"/>
    </location>
</feature>
<feature type="chain" id="PRO_5012975615" description="VWFA domain-containing protein" evidence="2">
    <location>
        <begin position="28"/>
        <end position="267"/>
    </location>
</feature>
<evidence type="ECO:0000313" key="4">
    <source>
        <dbReference type="Proteomes" id="UP000186684"/>
    </source>
</evidence>
<evidence type="ECO:0000313" key="3">
    <source>
        <dbReference type="EMBL" id="SIT12620.1"/>
    </source>
</evidence>
<dbReference type="OrthoDB" id="9792179at2"/>